<reference evidence="1 4" key="2">
    <citation type="submission" date="2019-09" db="EMBL/GenBank/DDBJ databases">
        <title>Draft genome sequence of Pseudomonas brenneri CCUG 51514(T).</title>
        <authorList>
            <person name="Tunovic T."/>
            <person name="Pineiro-Iglesias B."/>
            <person name="Unosson C."/>
            <person name="Inganas E."/>
            <person name="Ohlen M."/>
            <person name="Cardew S."/>
            <person name="Jensie-Markopoulos S."/>
            <person name="Salva-Serra F."/>
            <person name="Jaen-Luchoro D."/>
            <person name="Svensson-Stadler L."/>
            <person name="Chun J."/>
            <person name="Moore E."/>
        </authorList>
    </citation>
    <scope>NUCLEOTIDE SEQUENCE [LARGE SCALE GENOMIC DNA]</scope>
    <source>
        <strain evidence="1 4">CCUG 51514</strain>
    </source>
</reference>
<name>A0A5B2V3Y1_9PSED</name>
<evidence type="ECO:0000313" key="1">
    <source>
        <dbReference type="EMBL" id="KAA2233538.1"/>
    </source>
</evidence>
<proteinExistence type="predicted"/>
<keyword evidence="3" id="KW-1185">Reference proteome</keyword>
<gene>
    <name evidence="1" type="ORF">F1720_00480</name>
    <name evidence="2" type="ORF">SAMN04490181_1647</name>
</gene>
<reference evidence="2 3" key="1">
    <citation type="submission" date="2016-10" db="EMBL/GenBank/DDBJ databases">
        <authorList>
            <person name="Varghese N."/>
            <person name="Submissions S."/>
        </authorList>
    </citation>
    <scope>NUCLEOTIDE SEQUENCE [LARGE SCALE GENOMIC DNA]</scope>
    <source>
        <strain evidence="2 3">BS2771</strain>
    </source>
</reference>
<evidence type="ECO:0000313" key="2">
    <source>
        <dbReference type="EMBL" id="SDU92597.1"/>
    </source>
</evidence>
<dbReference type="Proteomes" id="UP000199620">
    <property type="component" value="Chromosome I"/>
</dbReference>
<dbReference type="OrthoDB" id="6997471at2"/>
<evidence type="ECO:0000313" key="4">
    <source>
        <dbReference type="Proteomes" id="UP000325296"/>
    </source>
</evidence>
<accession>A0A5B2V3Y1</accession>
<sequence>MVSIELHPHRTAFKRSLTWLQRVKIMQRLLKDDFEMDVQFAMAPQFDLNDELEVPEAVAKNYWRAAGLREWGWEQIMNG</sequence>
<dbReference type="EMBL" id="VUOL01000001">
    <property type="protein sequence ID" value="KAA2233538.1"/>
    <property type="molecule type" value="Genomic_DNA"/>
</dbReference>
<dbReference type="Proteomes" id="UP000325296">
    <property type="component" value="Unassembled WGS sequence"/>
</dbReference>
<protein>
    <submittedName>
        <fullName evidence="1">Uncharacterized protein</fullName>
    </submittedName>
</protein>
<organism evidence="1 4">
    <name type="scientific">Pseudomonas brenneri</name>
    <dbReference type="NCBI Taxonomy" id="129817"/>
    <lineage>
        <taxon>Bacteria</taxon>
        <taxon>Pseudomonadati</taxon>
        <taxon>Pseudomonadota</taxon>
        <taxon>Gammaproteobacteria</taxon>
        <taxon>Pseudomonadales</taxon>
        <taxon>Pseudomonadaceae</taxon>
        <taxon>Pseudomonas</taxon>
    </lineage>
</organism>
<evidence type="ECO:0000313" key="3">
    <source>
        <dbReference type="Proteomes" id="UP000199620"/>
    </source>
</evidence>
<dbReference type="AlphaFoldDB" id="A0A5B2V3Y1"/>
<dbReference type="RefSeq" id="WP_090291080.1">
    <property type="nucleotide sequence ID" value="NZ_BMNU01000001.1"/>
</dbReference>
<dbReference type="EMBL" id="LT629800">
    <property type="protein sequence ID" value="SDU92597.1"/>
    <property type="molecule type" value="Genomic_DNA"/>
</dbReference>